<comment type="caution">
    <text evidence="1">The sequence shown here is derived from an EMBL/GenBank/DDBJ whole genome shotgun (WGS) entry which is preliminary data.</text>
</comment>
<gene>
    <name evidence="1" type="ORF">GIB67_017814</name>
</gene>
<proteinExistence type="predicted"/>
<dbReference type="Pfam" id="PF14559">
    <property type="entry name" value="TPR_19"/>
    <property type="match status" value="1"/>
</dbReference>
<dbReference type="EMBL" id="JACGCM010001311">
    <property type="protein sequence ID" value="KAF6156678.1"/>
    <property type="molecule type" value="Genomic_DNA"/>
</dbReference>
<reference evidence="1 2" key="1">
    <citation type="journal article" date="2020" name="IScience">
        <title>Genome Sequencing of the Endangered Kingdonia uniflora (Circaeasteraceae, Ranunculales) Reveals Potential Mechanisms of Evolutionary Specialization.</title>
        <authorList>
            <person name="Sun Y."/>
            <person name="Deng T."/>
            <person name="Zhang A."/>
            <person name="Moore M.J."/>
            <person name="Landis J.B."/>
            <person name="Lin N."/>
            <person name="Zhang H."/>
            <person name="Zhang X."/>
            <person name="Huang J."/>
            <person name="Zhang X."/>
            <person name="Sun H."/>
            <person name="Wang H."/>
        </authorList>
    </citation>
    <scope>NUCLEOTIDE SEQUENCE [LARGE SCALE GENOMIC DNA]</scope>
    <source>
        <strain evidence="1">TB1705</strain>
        <tissue evidence="1">Leaf</tissue>
    </source>
</reference>
<keyword evidence="2" id="KW-1185">Reference proteome</keyword>
<dbReference type="OrthoDB" id="439046at2759"/>
<sequence>MLTRSASTPILNSWIHHLKEPSTHESDLILPIPQTRSLNLTCCSSLLTFSASPSYDSLQNMTRELSETDLISNSFTKNLNGFVENIKEEEYEGEHDMGISMNSRTWSLNRLFSNSGLDEHVAYNGEKFEDLLVGGGGGGSDGNGGGVGSEGCNGFFESDNNGKDGTDSYYQKMIEADPGNALVLGNYARFLKEVKCDLDKAEEYCERALLVNPSDGSVASLYAEIIWESHKDASRADNYFNQAAQCEPEDCYVMASYARFLWEAEEEEEECVVNYKTTTTASFVQVVSFPVAAAS</sequence>
<organism evidence="1 2">
    <name type="scientific">Kingdonia uniflora</name>
    <dbReference type="NCBI Taxonomy" id="39325"/>
    <lineage>
        <taxon>Eukaryota</taxon>
        <taxon>Viridiplantae</taxon>
        <taxon>Streptophyta</taxon>
        <taxon>Embryophyta</taxon>
        <taxon>Tracheophyta</taxon>
        <taxon>Spermatophyta</taxon>
        <taxon>Magnoliopsida</taxon>
        <taxon>Ranunculales</taxon>
        <taxon>Circaeasteraceae</taxon>
        <taxon>Kingdonia</taxon>
    </lineage>
</organism>
<name>A0A7J7MPN8_9MAGN</name>
<dbReference type="AlphaFoldDB" id="A0A7J7MPN8"/>
<dbReference type="PANTHER" id="PTHR26312">
    <property type="entry name" value="TETRATRICOPEPTIDE REPEAT PROTEIN 5"/>
    <property type="match status" value="1"/>
</dbReference>
<evidence type="ECO:0000313" key="1">
    <source>
        <dbReference type="EMBL" id="KAF6156678.1"/>
    </source>
</evidence>
<dbReference type="Gene3D" id="1.25.40.10">
    <property type="entry name" value="Tetratricopeptide repeat domain"/>
    <property type="match status" value="1"/>
</dbReference>
<evidence type="ECO:0000313" key="2">
    <source>
        <dbReference type="Proteomes" id="UP000541444"/>
    </source>
</evidence>
<dbReference type="PANTHER" id="PTHR26312:SF168">
    <property type="entry name" value="OS06G0606700 PROTEIN"/>
    <property type="match status" value="1"/>
</dbReference>
<dbReference type="SUPFAM" id="SSF48452">
    <property type="entry name" value="TPR-like"/>
    <property type="match status" value="1"/>
</dbReference>
<dbReference type="Proteomes" id="UP000541444">
    <property type="component" value="Unassembled WGS sequence"/>
</dbReference>
<protein>
    <submittedName>
        <fullName evidence="1">Uncharacterized protein</fullName>
    </submittedName>
</protein>
<accession>A0A7J7MPN8</accession>
<dbReference type="InterPro" id="IPR011990">
    <property type="entry name" value="TPR-like_helical_dom_sf"/>
</dbReference>